<keyword evidence="1" id="KW-1133">Transmembrane helix</keyword>
<protein>
    <submittedName>
        <fullName evidence="3">Permease of the drug/metabolite transporter (DMT) superfamily</fullName>
    </submittedName>
</protein>
<feature type="transmembrane region" description="Helical" evidence="1">
    <location>
        <begin position="248"/>
        <end position="268"/>
    </location>
</feature>
<evidence type="ECO:0000256" key="1">
    <source>
        <dbReference type="SAM" id="Phobius"/>
    </source>
</evidence>
<dbReference type="EMBL" id="CZQD01000038">
    <property type="protein sequence ID" value="CUS57118.1"/>
    <property type="molecule type" value="Genomic_DNA"/>
</dbReference>
<keyword evidence="1" id="KW-0812">Transmembrane</keyword>
<dbReference type="InterPro" id="IPR000620">
    <property type="entry name" value="EamA_dom"/>
</dbReference>
<reference evidence="3" key="1">
    <citation type="submission" date="2015-10" db="EMBL/GenBank/DDBJ databases">
        <authorList>
            <person name="Gilbert D.G."/>
        </authorList>
    </citation>
    <scope>NUCLEOTIDE SEQUENCE</scope>
</reference>
<dbReference type="SUPFAM" id="SSF103481">
    <property type="entry name" value="Multidrug resistance efflux transporter EmrE"/>
    <property type="match status" value="2"/>
</dbReference>
<feature type="transmembrane region" description="Helical" evidence="1">
    <location>
        <begin position="105"/>
        <end position="122"/>
    </location>
</feature>
<keyword evidence="1" id="KW-0472">Membrane</keyword>
<accession>A0A160U0T7</accession>
<dbReference type="Pfam" id="PF00892">
    <property type="entry name" value="EamA"/>
    <property type="match status" value="2"/>
</dbReference>
<proteinExistence type="predicted"/>
<feature type="transmembrane region" description="Helical" evidence="1">
    <location>
        <begin position="188"/>
        <end position="207"/>
    </location>
</feature>
<feature type="transmembrane region" description="Helical" evidence="1">
    <location>
        <begin position="129"/>
        <end position="150"/>
    </location>
</feature>
<dbReference type="GO" id="GO:0016020">
    <property type="term" value="C:membrane"/>
    <property type="evidence" value="ECO:0007669"/>
    <property type="project" value="InterPro"/>
</dbReference>
<dbReference type="PANTHER" id="PTHR22911">
    <property type="entry name" value="ACYL-MALONYL CONDENSING ENZYME-RELATED"/>
    <property type="match status" value="1"/>
</dbReference>
<feature type="domain" description="EamA" evidence="2">
    <location>
        <begin position="159"/>
        <end position="289"/>
    </location>
</feature>
<sequence length="300" mass="31942">MTSTEMTAPARREWLGVLMLVGGAVAIGFAPIGLRLGLDDLGPQAIAFWRYTFALPVLTALVLLVERRAPRKPNIYVILAGICFAVDIGFWHWSLTLTSVSNATFIVNLGNVCVGFLAWLFLKERPAPMWFFAVILAIGGASALSLGGTAEGGASFVGDRIAIIAAISVSGYFLCSKLARRTLNGLETLFWLTLVEVIVGAIMVMAFGENFLPEKLSGFAVPLFLGIVIHVVGQGLIITGLGSTPTSIAGVIILIQPVMAAAISWHLFQEPLTTLQAGGGMLILVAVWLAQRGHKVDPID</sequence>
<dbReference type="InterPro" id="IPR037185">
    <property type="entry name" value="EmrE-like"/>
</dbReference>
<evidence type="ECO:0000313" key="3">
    <source>
        <dbReference type="EMBL" id="CUS57118.1"/>
    </source>
</evidence>
<feature type="transmembrane region" description="Helical" evidence="1">
    <location>
        <begin position="14"/>
        <end position="34"/>
    </location>
</feature>
<feature type="transmembrane region" description="Helical" evidence="1">
    <location>
        <begin position="46"/>
        <end position="65"/>
    </location>
</feature>
<feature type="transmembrane region" description="Helical" evidence="1">
    <location>
        <begin position="74"/>
        <end position="93"/>
    </location>
</feature>
<gene>
    <name evidence="3" type="ORF">MGWOODY_Hyp721</name>
</gene>
<name>A0A160U0T7_9ZZZZ</name>
<organism evidence="3">
    <name type="scientific">hydrothermal vent metagenome</name>
    <dbReference type="NCBI Taxonomy" id="652676"/>
    <lineage>
        <taxon>unclassified sequences</taxon>
        <taxon>metagenomes</taxon>
        <taxon>ecological metagenomes</taxon>
    </lineage>
</organism>
<evidence type="ECO:0000259" key="2">
    <source>
        <dbReference type="Pfam" id="PF00892"/>
    </source>
</evidence>
<feature type="transmembrane region" description="Helical" evidence="1">
    <location>
        <begin position="219"/>
        <end position="241"/>
    </location>
</feature>
<dbReference type="AlphaFoldDB" id="A0A160U0T7"/>
<dbReference type="PANTHER" id="PTHR22911:SF76">
    <property type="entry name" value="EAMA DOMAIN-CONTAINING PROTEIN"/>
    <property type="match status" value="1"/>
</dbReference>
<feature type="transmembrane region" description="Helical" evidence="1">
    <location>
        <begin position="156"/>
        <end position="176"/>
    </location>
</feature>
<feature type="transmembrane region" description="Helical" evidence="1">
    <location>
        <begin position="274"/>
        <end position="290"/>
    </location>
</feature>
<feature type="domain" description="EamA" evidence="2">
    <location>
        <begin position="15"/>
        <end position="144"/>
    </location>
</feature>